<accession>A0A645D864</accession>
<evidence type="ECO:0000313" key="1">
    <source>
        <dbReference type="EMBL" id="MPM85451.1"/>
    </source>
</evidence>
<reference evidence="1" key="1">
    <citation type="submission" date="2019-08" db="EMBL/GenBank/DDBJ databases">
        <authorList>
            <person name="Kucharzyk K."/>
            <person name="Murdoch R.W."/>
            <person name="Higgins S."/>
            <person name="Loffler F."/>
        </authorList>
    </citation>
    <scope>NUCLEOTIDE SEQUENCE</scope>
</reference>
<dbReference type="AlphaFoldDB" id="A0A645D864"/>
<dbReference type="EMBL" id="VSSQ01033754">
    <property type="protein sequence ID" value="MPM85451.1"/>
    <property type="molecule type" value="Genomic_DNA"/>
</dbReference>
<gene>
    <name evidence="1" type="ORF">SDC9_132532</name>
</gene>
<organism evidence="1">
    <name type="scientific">bioreactor metagenome</name>
    <dbReference type="NCBI Taxonomy" id="1076179"/>
    <lineage>
        <taxon>unclassified sequences</taxon>
        <taxon>metagenomes</taxon>
        <taxon>ecological metagenomes</taxon>
    </lineage>
</organism>
<sequence>MHVAAAYRAGLHLDEHLAGARCGGGHIEIVELVVFGEHQCFHACASCDDVDAGRPSCGSSSIDGIHSCVARSGAEAGCHRFVHRGVCRCSCCRALDDERIRGWARPWPRPGRRPVACGGQRWATSNSAIVTAVEPSRSATCLRQEKPSASTTASGPAARIAGSRSCSATLTETS</sequence>
<comment type="caution">
    <text evidence="1">The sequence shown here is derived from an EMBL/GenBank/DDBJ whole genome shotgun (WGS) entry which is preliminary data.</text>
</comment>
<protein>
    <submittedName>
        <fullName evidence="1">Uncharacterized protein</fullName>
    </submittedName>
</protein>
<proteinExistence type="predicted"/>
<name>A0A645D864_9ZZZZ</name>